<organism evidence="1 2">
    <name type="scientific">Cohnella hashimotonis</name>
    <dbReference type="NCBI Taxonomy" id="2826895"/>
    <lineage>
        <taxon>Bacteria</taxon>
        <taxon>Bacillati</taxon>
        <taxon>Bacillota</taxon>
        <taxon>Bacilli</taxon>
        <taxon>Bacillales</taxon>
        <taxon>Paenibacillaceae</taxon>
        <taxon>Cohnella</taxon>
    </lineage>
</organism>
<comment type="caution">
    <text evidence="1">The sequence shown here is derived from an EMBL/GenBank/DDBJ whole genome shotgun (WGS) entry which is preliminary data.</text>
</comment>
<dbReference type="RefSeq" id="WP_282910496.1">
    <property type="nucleotide sequence ID" value="NZ_JAGRPV010000001.1"/>
</dbReference>
<proteinExistence type="predicted"/>
<reference evidence="1" key="1">
    <citation type="submission" date="2023-04" db="EMBL/GenBank/DDBJ databases">
        <title>Comparative genomic analysis of Cohnella hashimotonis sp. nov., isolated from the International Space Station.</title>
        <authorList>
            <person name="Venkateswaran K."/>
            <person name="Simpson A."/>
        </authorList>
    </citation>
    <scope>NUCLEOTIDE SEQUENCE</scope>
    <source>
        <strain evidence="1">F6_2S_P_1</strain>
    </source>
</reference>
<accession>A0ABT6TLL4</accession>
<evidence type="ECO:0000313" key="2">
    <source>
        <dbReference type="Proteomes" id="UP001161691"/>
    </source>
</evidence>
<dbReference type="EMBL" id="JAGRPV010000001">
    <property type="protein sequence ID" value="MDI4647748.1"/>
    <property type="molecule type" value="Genomic_DNA"/>
</dbReference>
<dbReference type="Proteomes" id="UP001161691">
    <property type="component" value="Unassembled WGS sequence"/>
</dbReference>
<gene>
    <name evidence="1" type="ORF">KB449_22540</name>
</gene>
<name>A0ABT6TLL4_9BACL</name>
<evidence type="ECO:0000313" key="1">
    <source>
        <dbReference type="EMBL" id="MDI4647748.1"/>
    </source>
</evidence>
<sequence length="104" mass="11913">MRLILENNDLPELMAYVHAYPSEIEAHAERLALDYLEEVLGIYENQIELQAENASERKNYRAVCGVIKRYKKIAGASRQAEIVSRLKAAYGRRPAFMEELAKLS</sequence>
<protein>
    <submittedName>
        <fullName evidence="1">Uncharacterized protein</fullName>
    </submittedName>
</protein>
<keyword evidence="2" id="KW-1185">Reference proteome</keyword>